<proteinExistence type="predicted"/>
<dbReference type="Proteomes" id="UP000030539">
    <property type="component" value="Unassembled WGS sequence"/>
</dbReference>
<comment type="caution">
    <text evidence="1">The sequence shown here is derived from an EMBL/GenBank/DDBJ whole genome shotgun (WGS) entry which is preliminary data.</text>
</comment>
<dbReference type="AlphaFoldDB" id="A0A0A2XVE5"/>
<accession>A0A0A2XVE5</accession>
<protein>
    <submittedName>
        <fullName evidence="1">Uncharacterized protein</fullName>
    </submittedName>
</protein>
<gene>
    <name evidence="1" type="ORF">JP36_11310</name>
</gene>
<dbReference type="EMBL" id="JPXX01000049">
    <property type="protein sequence ID" value="KGQ35042.1"/>
    <property type="molecule type" value="Genomic_DNA"/>
</dbReference>
<name>A0A0A2XVE5_9PAST</name>
<evidence type="ECO:0000313" key="2">
    <source>
        <dbReference type="Proteomes" id="UP000030539"/>
    </source>
</evidence>
<sequence length="80" mass="8816">MLVPSQGGVATTKENEYAKVALPIQYLKHYKVVANDYGNDSFAAIVAIHPNWPSYFTAALYFPPHNAFRAGSVFWVAIGI</sequence>
<reference evidence="1 2" key="1">
    <citation type="submission" date="2014-08" db="EMBL/GenBank/DDBJ databases">
        <title>Chaperone-usher fimbriae in a diverse selection of Gallibacterium genomes.</title>
        <authorList>
            <person name="Kudirkiene E."/>
            <person name="Bager R.J."/>
            <person name="Johnson T.J."/>
            <person name="Bojesen A.M."/>
        </authorList>
    </citation>
    <scope>NUCLEOTIDE SEQUENCE [LARGE SCALE GENOMIC DNA]</scope>
    <source>
        <strain evidence="1 2">CCM5974</strain>
    </source>
</reference>
<organism evidence="1 2">
    <name type="scientific">Gallibacterium genomosp. 1</name>
    <dbReference type="NCBI Taxonomy" id="155515"/>
    <lineage>
        <taxon>Bacteria</taxon>
        <taxon>Pseudomonadati</taxon>
        <taxon>Pseudomonadota</taxon>
        <taxon>Gammaproteobacteria</taxon>
        <taxon>Pasteurellales</taxon>
        <taxon>Pasteurellaceae</taxon>
        <taxon>Gallibacterium</taxon>
    </lineage>
</organism>
<evidence type="ECO:0000313" key="1">
    <source>
        <dbReference type="EMBL" id="KGQ35042.1"/>
    </source>
</evidence>